<keyword evidence="16" id="KW-0255">Endonuclease</keyword>
<evidence type="ECO:0000256" key="3">
    <source>
        <dbReference type="ARBA" id="ARBA00022723"/>
    </source>
</evidence>
<dbReference type="InterPro" id="IPR015886">
    <property type="entry name" value="H2TH_FPG"/>
</dbReference>
<dbReference type="Proteomes" id="UP000033572">
    <property type="component" value="Unassembled WGS sequence"/>
</dbReference>
<dbReference type="EC" id="4.2.99.18" evidence="2"/>
<dbReference type="AlphaFoldDB" id="A0A0F0KNG3"/>
<dbReference type="KEGG" id="mfol:DXT68_13645"/>
<dbReference type="GO" id="GO:0006284">
    <property type="term" value="P:base-excision repair"/>
    <property type="evidence" value="ECO:0007669"/>
    <property type="project" value="InterPro"/>
</dbReference>
<dbReference type="SMART" id="SM01232">
    <property type="entry name" value="H2TH"/>
    <property type="match status" value="1"/>
</dbReference>
<evidence type="ECO:0000256" key="11">
    <source>
        <dbReference type="ARBA" id="ARBA00023268"/>
    </source>
</evidence>
<dbReference type="Pfam" id="PF01149">
    <property type="entry name" value="Fapy_DNA_glyco"/>
    <property type="match status" value="1"/>
</dbReference>
<dbReference type="PANTHER" id="PTHR42697">
    <property type="entry name" value="ENDONUCLEASE 8"/>
    <property type="match status" value="1"/>
</dbReference>
<dbReference type="Pfam" id="PF06831">
    <property type="entry name" value="H2TH"/>
    <property type="match status" value="1"/>
</dbReference>
<dbReference type="PANTHER" id="PTHR42697:SF1">
    <property type="entry name" value="ENDONUCLEASE 8"/>
    <property type="match status" value="1"/>
</dbReference>
<dbReference type="GO" id="GO:0003684">
    <property type="term" value="F:damaged DNA binding"/>
    <property type="evidence" value="ECO:0007669"/>
    <property type="project" value="InterPro"/>
</dbReference>
<sequence length="257" mass="28614">MPEGDTVFRAARRLDEALVGDEVTRFDLRVPRFATADLTGQPIVSSVARGKHLLLRIGDSTLHSHLRMDGAWLVYRAGERWRHPAFKVRAVVGTARHEAVGIDLAEIELVPTRDEEELVGYLGPDPLGSDWDAAEAVRRVAADARSIHVALLDQRNVAGFGNEYAAELLFLRGILPTAPAPEVDVAALIELGVRTIRVNRDRRHRTFTGVDRPGQGTWVYGRAGRPCRRCGTLIRRGEQGADPTRERITFWCPNCQR</sequence>
<feature type="domain" description="FPG-type" evidence="14">
    <location>
        <begin position="218"/>
        <end position="257"/>
    </location>
</feature>
<evidence type="ECO:0000256" key="13">
    <source>
        <dbReference type="PROSITE-ProRule" id="PRU00391"/>
    </source>
</evidence>
<keyword evidence="11" id="KW-0511">Multifunctional enzyme</keyword>
<dbReference type="SUPFAM" id="SSF57716">
    <property type="entry name" value="Glucocorticoid receptor-like (DNA-binding domain)"/>
    <property type="match status" value="1"/>
</dbReference>
<evidence type="ECO:0000256" key="1">
    <source>
        <dbReference type="ARBA" id="ARBA00009409"/>
    </source>
</evidence>
<keyword evidence="7" id="KW-0862">Zinc</keyword>
<dbReference type="SMART" id="SM00898">
    <property type="entry name" value="Fapy_DNA_glyco"/>
    <property type="match status" value="1"/>
</dbReference>
<keyword evidence="3" id="KW-0479">Metal-binding</keyword>
<evidence type="ECO:0000256" key="10">
    <source>
        <dbReference type="ARBA" id="ARBA00023239"/>
    </source>
</evidence>
<keyword evidence="9" id="KW-0234">DNA repair</keyword>
<evidence type="ECO:0000256" key="7">
    <source>
        <dbReference type="ARBA" id="ARBA00022833"/>
    </source>
</evidence>
<dbReference type="PROSITE" id="PS51068">
    <property type="entry name" value="FPG_CAT"/>
    <property type="match status" value="1"/>
</dbReference>
<keyword evidence="8" id="KW-0238">DNA-binding</keyword>
<dbReference type="GeneID" id="94445441"/>
<dbReference type="InterPro" id="IPR035937">
    <property type="entry name" value="FPG_N"/>
</dbReference>
<feature type="domain" description="Formamidopyrimidine-DNA glycosylase catalytic" evidence="15">
    <location>
        <begin position="2"/>
        <end position="128"/>
    </location>
</feature>
<evidence type="ECO:0000259" key="14">
    <source>
        <dbReference type="PROSITE" id="PS51066"/>
    </source>
</evidence>
<evidence type="ECO:0000256" key="2">
    <source>
        <dbReference type="ARBA" id="ARBA00012720"/>
    </source>
</evidence>
<dbReference type="InterPro" id="IPR044090">
    <property type="entry name" value="Nei2_N"/>
</dbReference>
<evidence type="ECO:0000256" key="9">
    <source>
        <dbReference type="ARBA" id="ARBA00023204"/>
    </source>
</evidence>
<keyword evidence="6 16" id="KW-0378">Hydrolase</keyword>
<dbReference type="PROSITE" id="PS51066">
    <property type="entry name" value="ZF_FPG_2"/>
    <property type="match status" value="1"/>
</dbReference>
<proteinExistence type="inferred from homology"/>
<evidence type="ECO:0000313" key="16">
    <source>
        <dbReference type="EMBL" id="KJL22418.1"/>
    </source>
</evidence>
<name>A0A0F0KNG3_9MICO</name>
<dbReference type="InterPro" id="IPR012319">
    <property type="entry name" value="FPG_cat"/>
</dbReference>
<gene>
    <name evidence="16" type="primary">nei1_1</name>
    <name evidence="16" type="ORF">RN50_01536</name>
</gene>
<dbReference type="GO" id="GO:0140078">
    <property type="term" value="F:class I DNA-(apurinic or apyrimidinic site) endonuclease activity"/>
    <property type="evidence" value="ECO:0007669"/>
    <property type="project" value="UniProtKB-EC"/>
</dbReference>
<keyword evidence="17" id="KW-1185">Reference proteome</keyword>
<evidence type="ECO:0000313" key="17">
    <source>
        <dbReference type="Proteomes" id="UP000033572"/>
    </source>
</evidence>
<keyword evidence="4" id="KW-0227">DNA damage</keyword>
<protein>
    <recommendedName>
        <fullName evidence="2">DNA-(apurinic or apyrimidinic site) lyase</fullName>
        <ecNumber evidence="2">4.2.99.18</ecNumber>
    </recommendedName>
</protein>
<dbReference type="SUPFAM" id="SSF46946">
    <property type="entry name" value="S13-like H2TH domain"/>
    <property type="match status" value="1"/>
</dbReference>
<dbReference type="InterPro" id="IPR010979">
    <property type="entry name" value="Ribosomal_uS13-like_H2TH"/>
</dbReference>
<keyword evidence="16" id="KW-0540">Nuclease</keyword>
<dbReference type="GO" id="GO:0000703">
    <property type="term" value="F:oxidized pyrimidine nucleobase lesion DNA N-glycosylase activity"/>
    <property type="evidence" value="ECO:0007669"/>
    <property type="project" value="TreeGrafter"/>
</dbReference>
<dbReference type="PATRIC" id="fig|104336.4.peg.1577"/>
<keyword evidence="12 16" id="KW-0326">Glycosidase</keyword>
<evidence type="ECO:0000256" key="6">
    <source>
        <dbReference type="ARBA" id="ARBA00022801"/>
    </source>
</evidence>
<evidence type="ECO:0000256" key="5">
    <source>
        <dbReference type="ARBA" id="ARBA00022771"/>
    </source>
</evidence>
<reference evidence="16 17" key="1">
    <citation type="submission" date="2015-02" db="EMBL/GenBank/DDBJ databases">
        <title>Draft genome sequences of ten Microbacterium spp. with emphasis on heavy metal contaminated environments.</title>
        <authorList>
            <person name="Corretto E."/>
        </authorList>
    </citation>
    <scope>NUCLEOTIDE SEQUENCE [LARGE SCALE GENOMIC DNA]</scope>
    <source>
        <strain evidence="16 17">DSM 12966</strain>
    </source>
</reference>
<comment type="caution">
    <text evidence="16">The sequence shown here is derived from an EMBL/GenBank/DDBJ whole genome shotgun (WGS) entry which is preliminary data.</text>
</comment>
<evidence type="ECO:0000256" key="4">
    <source>
        <dbReference type="ARBA" id="ARBA00022763"/>
    </source>
</evidence>
<dbReference type="GO" id="GO:0008270">
    <property type="term" value="F:zinc ion binding"/>
    <property type="evidence" value="ECO:0007669"/>
    <property type="project" value="UniProtKB-KW"/>
</dbReference>
<dbReference type="InterPro" id="IPR000214">
    <property type="entry name" value="Znf_DNA_glyclase/AP_lyase"/>
</dbReference>
<dbReference type="Gene3D" id="1.10.8.50">
    <property type="match status" value="1"/>
</dbReference>
<keyword evidence="5 13" id="KW-0863">Zinc-finger</keyword>
<dbReference type="Gene3D" id="3.20.190.10">
    <property type="entry name" value="MutM-like, N-terminal"/>
    <property type="match status" value="1"/>
</dbReference>
<keyword evidence="10" id="KW-0456">Lyase</keyword>
<dbReference type="SUPFAM" id="SSF81624">
    <property type="entry name" value="N-terminal domain of MutM-like DNA repair proteins"/>
    <property type="match status" value="1"/>
</dbReference>
<organism evidence="16 17">
    <name type="scientific">Microbacterium foliorum</name>
    <dbReference type="NCBI Taxonomy" id="104336"/>
    <lineage>
        <taxon>Bacteria</taxon>
        <taxon>Bacillati</taxon>
        <taxon>Actinomycetota</taxon>
        <taxon>Actinomycetes</taxon>
        <taxon>Micrococcales</taxon>
        <taxon>Microbacteriaceae</taxon>
        <taxon>Microbacterium</taxon>
    </lineage>
</organism>
<comment type="similarity">
    <text evidence="1">Belongs to the FPG family.</text>
</comment>
<dbReference type="EMBL" id="JYIU01000039">
    <property type="protein sequence ID" value="KJL22418.1"/>
    <property type="molecule type" value="Genomic_DNA"/>
</dbReference>
<accession>A0A0F0KNG3</accession>
<evidence type="ECO:0000259" key="15">
    <source>
        <dbReference type="PROSITE" id="PS51068"/>
    </source>
</evidence>
<dbReference type="CDD" id="cd08971">
    <property type="entry name" value="AcNei2_N"/>
    <property type="match status" value="1"/>
</dbReference>
<evidence type="ECO:0000256" key="12">
    <source>
        <dbReference type="ARBA" id="ARBA00023295"/>
    </source>
</evidence>
<dbReference type="RefSeq" id="WP_045253906.1">
    <property type="nucleotide sequence ID" value="NZ_CP031425.1"/>
</dbReference>
<evidence type="ECO:0000256" key="8">
    <source>
        <dbReference type="ARBA" id="ARBA00023125"/>
    </source>
</evidence>